<accession>A0A831T7G5</accession>
<sequence length="316" mass="34893">MPGPINGIHHMTAIAGDPQRNLDFYAGVLGLRLVKLTVNFDVPNTYHLYYGDEVGRPGTIITFFPWPHMRRGRVGAGQFTATALSIPPGALDYWRARLDAHGVQCAAPVERFEETVLAFEDPDGLPLELVAHLGAEERPGWPQGPVPAEMAIRGIYGISAVSLAPERTARVLVELLGLREQAREGGRARYIAGQGGSGAIIDLIEPQEATPGIEGIGTVHHLALRVPDDDAQRQVHHEVAERGFRVTPVLDRQYFRSIYFRELGGLLFEVATDPPGFAVDEPVERLGTELRLPPWLEPRREELARQLPPLRLPATW</sequence>
<dbReference type="InterPro" id="IPR004360">
    <property type="entry name" value="Glyas_Fos-R_dOase_dom"/>
</dbReference>
<protein>
    <submittedName>
        <fullName evidence="2">Ring-cleaving dioxygenase</fullName>
    </submittedName>
</protein>
<dbReference type="InterPro" id="IPR029068">
    <property type="entry name" value="Glyas_Bleomycin-R_OHBP_Dase"/>
</dbReference>
<evidence type="ECO:0000259" key="1">
    <source>
        <dbReference type="PROSITE" id="PS51819"/>
    </source>
</evidence>
<dbReference type="PANTHER" id="PTHR36110">
    <property type="entry name" value="RING-CLEAVING DIOXYGENASE MHQE-RELATED"/>
    <property type="match status" value="1"/>
</dbReference>
<dbReference type="PANTHER" id="PTHR36110:SF4">
    <property type="entry name" value="RING-CLEAVING DIOXYGENASE MHQA-RELATED"/>
    <property type="match status" value="1"/>
</dbReference>
<feature type="domain" description="VOC" evidence="1">
    <location>
        <begin position="7"/>
        <end position="132"/>
    </location>
</feature>
<keyword evidence="2" id="KW-0223">Dioxygenase</keyword>
<comment type="caution">
    <text evidence="2">The sequence shown here is derived from an EMBL/GenBank/DDBJ whole genome shotgun (WGS) entry which is preliminary data.</text>
</comment>
<dbReference type="PROSITE" id="PS51819">
    <property type="entry name" value="VOC"/>
    <property type="match status" value="2"/>
</dbReference>
<dbReference type="SUPFAM" id="SSF54593">
    <property type="entry name" value="Glyoxalase/Bleomycin resistance protein/Dihydroxybiphenyl dioxygenase"/>
    <property type="match status" value="1"/>
</dbReference>
<reference evidence="2" key="1">
    <citation type="journal article" date="2020" name="mSystems">
        <title>Genome- and Community-Level Interaction Insights into Carbon Utilization and Element Cycling Functions of Hydrothermarchaeota in Hydrothermal Sediment.</title>
        <authorList>
            <person name="Zhou Z."/>
            <person name="Liu Y."/>
            <person name="Xu W."/>
            <person name="Pan J."/>
            <person name="Luo Z.H."/>
            <person name="Li M."/>
        </authorList>
    </citation>
    <scope>NUCLEOTIDE SEQUENCE [LARGE SCALE GENOMIC DNA]</scope>
    <source>
        <strain evidence="2">SpSt-210</strain>
    </source>
</reference>
<keyword evidence="2" id="KW-0560">Oxidoreductase</keyword>
<dbReference type="AlphaFoldDB" id="A0A831T7G5"/>
<gene>
    <name evidence="2" type="ORF">ENP34_03695</name>
</gene>
<dbReference type="GO" id="GO:0051213">
    <property type="term" value="F:dioxygenase activity"/>
    <property type="evidence" value="ECO:0007669"/>
    <property type="project" value="UniProtKB-KW"/>
</dbReference>
<dbReference type="InterPro" id="IPR037523">
    <property type="entry name" value="VOC_core"/>
</dbReference>
<dbReference type="Gene3D" id="3.10.180.10">
    <property type="entry name" value="2,3-Dihydroxybiphenyl 1,2-Dioxygenase, domain 1"/>
    <property type="match status" value="2"/>
</dbReference>
<name>A0A831T7G5_9BACT</name>
<dbReference type="Pfam" id="PF00903">
    <property type="entry name" value="Glyoxalase"/>
    <property type="match status" value="2"/>
</dbReference>
<dbReference type="CDD" id="cd08346">
    <property type="entry name" value="PcpA_N_like"/>
    <property type="match status" value="1"/>
</dbReference>
<feature type="domain" description="VOC" evidence="1">
    <location>
        <begin position="154"/>
        <end position="273"/>
    </location>
</feature>
<organism evidence="2">
    <name type="scientific">Thermorudis peleae</name>
    <dbReference type="NCBI Taxonomy" id="1382356"/>
    <lineage>
        <taxon>Bacteria</taxon>
        <taxon>Pseudomonadati</taxon>
        <taxon>Thermomicrobiota</taxon>
        <taxon>Thermomicrobia</taxon>
        <taxon>Thermomicrobia incertae sedis</taxon>
        <taxon>Thermorudis</taxon>
    </lineage>
</organism>
<dbReference type="EMBL" id="DSIY01000083">
    <property type="protein sequence ID" value="HEG90532.1"/>
    <property type="molecule type" value="Genomic_DNA"/>
</dbReference>
<evidence type="ECO:0000313" key="2">
    <source>
        <dbReference type="EMBL" id="HEG90532.1"/>
    </source>
</evidence>
<dbReference type="CDD" id="cd08347">
    <property type="entry name" value="PcpA_C_like"/>
    <property type="match status" value="1"/>
</dbReference>
<proteinExistence type="predicted"/>
<dbReference type="InterPro" id="IPR052537">
    <property type="entry name" value="Extradiol_RC_dioxygenase"/>
</dbReference>